<reference evidence="1 2" key="1">
    <citation type="journal article" date="2010" name="Stand. Genomic Sci.">
        <title>Complete genome sequence of Coraliomargarita akajimensis type strain (04OKA010-24).</title>
        <authorList>
            <person name="Mavromatis K."/>
            <person name="Abt B."/>
            <person name="Brambilla E."/>
            <person name="Lapidus A."/>
            <person name="Copeland A."/>
            <person name="Deshpande S."/>
            <person name="Nolan M."/>
            <person name="Lucas S."/>
            <person name="Tice H."/>
            <person name="Cheng J.F."/>
            <person name="Han C."/>
            <person name="Detter J.C."/>
            <person name="Woyke T."/>
            <person name="Goodwin L."/>
            <person name="Pitluck S."/>
            <person name="Held B."/>
            <person name="Brettin T."/>
            <person name="Tapia R."/>
            <person name="Ivanova N."/>
            <person name="Mikhailova N."/>
            <person name="Pati A."/>
            <person name="Liolios K."/>
            <person name="Chen A."/>
            <person name="Palaniappan K."/>
            <person name="Land M."/>
            <person name="Hauser L."/>
            <person name="Chang Y.J."/>
            <person name="Jeffries C.D."/>
            <person name="Rohde M."/>
            <person name="Goker M."/>
            <person name="Bristow J."/>
            <person name="Eisen J.A."/>
            <person name="Markowitz V."/>
            <person name="Hugenholtz P."/>
            <person name="Klenk H.P."/>
            <person name="Kyrpides N.C."/>
        </authorList>
    </citation>
    <scope>NUCLEOTIDE SEQUENCE [LARGE SCALE GENOMIC DNA]</scope>
    <source>
        <strain evidence="2">DSM 45221 / IAM 15411 / JCM 23193 / KCTC 12865</strain>
    </source>
</reference>
<gene>
    <name evidence="1" type="ordered locus">Caka_2900</name>
</gene>
<name>D5ER69_CORAD</name>
<sequence length="111" mass="13365">MEYEDLDPILKRVADKHKLWMTGDFTYDERIIRSRALDFADDSGDMYEMRFGIKEEKIGIDYWDKKIATKNKNYILCAFESLEVKIEEIYFEMLIWVKQKGHTRNLEGWKG</sequence>
<evidence type="ECO:0000313" key="1">
    <source>
        <dbReference type="EMBL" id="ADE55913.1"/>
    </source>
</evidence>
<evidence type="ECO:0000313" key="2">
    <source>
        <dbReference type="Proteomes" id="UP000000925"/>
    </source>
</evidence>
<dbReference type="Proteomes" id="UP000000925">
    <property type="component" value="Chromosome"/>
</dbReference>
<protein>
    <submittedName>
        <fullName evidence="1">Uncharacterized protein</fullName>
    </submittedName>
</protein>
<keyword evidence="2" id="KW-1185">Reference proteome</keyword>
<organism evidence="1 2">
    <name type="scientific">Coraliomargarita akajimensis (strain DSM 45221 / IAM 15411 / JCM 23193 / KCTC 12865 / 04OKA010-24)</name>
    <dbReference type="NCBI Taxonomy" id="583355"/>
    <lineage>
        <taxon>Bacteria</taxon>
        <taxon>Pseudomonadati</taxon>
        <taxon>Verrucomicrobiota</taxon>
        <taxon>Opitutia</taxon>
        <taxon>Puniceicoccales</taxon>
        <taxon>Coraliomargaritaceae</taxon>
        <taxon>Coraliomargarita</taxon>
    </lineage>
</organism>
<proteinExistence type="predicted"/>
<dbReference type="RefSeq" id="WP_013044635.1">
    <property type="nucleotide sequence ID" value="NC_014008.1"/>
</dbReference>
<accession>D5ER69</accession>
<dbReference type="AlphaFoldDB" id="D5ER69"/>
<dbReference type="HOGENOM" id="CLU_2154093_0_0_0"/>
<dbReference type="KEGG" id="caa:Caka_2900"/>
<dbReference type="STRING" id="583355.Caka_2900"/>
<dbReference type="EMBL" id="CP001998">
    <property type="protein sequence ID" value="ADE55913.1"/>
    <property type="molecule type" value="Genomic_DNA"/>
</dbReference>